<feature type="transmembrane region" description="Helical" evidence="1">
    <location>
        <begin position="64"/>
        <end position="85"/>
    </location>
</feature>
<dbReference type="EMBL" id="JADYXP020000002">
    <property type="protein sequence ID" value="KAL0129929.1"/>
    <property type="molecule type" value="Genomic_DNA"/>
</dbReference>
<comment type="caution">
    <text evidence="2">The sequence shown here is derived from an EMBL/GenBank/DDBJ whole genome shotgun (WGS) entry which is preliminary data.</text>
</comment>
<organism evidence="2 3">
    <name type="scientific">Cardiocondyla obscurior</name>
    <dbReference type="NCBI Taxonomy" id="286306"/>
    <lineage>
        <taxon>Eukaryota</taxon>
        <taxon>Metazoa</taxon>
        <taxon>Ecdysozoa</taxon>
        <taxon>Arthropoda</taxon>
        <taxon>Hexapoda</taxon>
        <taxon>Insecta</taxon>
        <taxon>Pterygota</taxon>
        <taxon>Neoptera</taxon>
        <taxon>Endopterygota</taxon>
        <taxon>Hymenoptera</taxon>
        <taxon>Apocrita</taxon>
        <taxon>Aculeata</taxon>
        <taxon>Formicoidea</taxon>
        <taxon>Formicidae</taxon>
        <taxon>Myrmicinae</taxon>
        <taxon>Cardiocondyla</taxon>
    </lineage>
</organism>
<feature type="transmembrane region" description="Helical" evidence="1">
    <location>
        <begin position="23"/>
        <end position="44"/>
    </location>
</feature>
<evidence type="ECO:0000256" key="1">
    <source>
        <dbReference type="SAM" id="Phobius"/>
    </source>
</evidence>
<accession>A0AAW2GRV9</accession>
<keyword evidence="1" id="KW-0472">Membrane</keyword>
<gene>
    <name evidence="2" type="ORF">PUN28_001886</name>
</gene>
<name>A0AAW2GRV9_9HYME</name>
<protein>
    <submittedName>
        <fullName evidence="2">Uncharacterized protein</fullName>
    </submittedName>
</protein>
<dbReference type="AlphaFoldDB" id="A0AAW2GRV9"/>
<keyword evidence="3" id="KW-1185">Reference proteome</keyword>
<evidence type="ECO:0000313" key="2">
    <source>
        <dbReference type="EMBL" id="KAL0129929.1"/>
    </source>
</evidence>
<sequence>MLLCISYAILFYYFKVLETKRDFLALNNSLIIWGLSCAVILYMYNRVTAILIRNEKIVDYMRRALPYLEAAAWSFLVGGGASITGTSKRSLLVKKYAAALSFSRRYVGTRACTAYVFLNF</sequence>
<dbReference type="Proteomes" id="UP001430953">
    <property type="component" value="Unassembled WGS sequence"/>
</dbReference>
<proteinExistence type="predicted"/>
<reference evidence="2 3" key="1">
    <citation type="submission" date="2023-03" db="EMBL/GenBank/DDBJ databases">
        <title>High recombination rates correlate with genetic variation in Cardiocondyla obscurior ants.</title>
        <authorList>
            <person name="Errbii M."/>
        </authorList>
    </citation>
    <scope>NUCLEOTIDE SEQUENCE [LARGE SCALE GENOMIC DNA]</scope>
    <source>
        <strain evidence="2">Alpha-2009</strain>
        <tissue evidence="2">Whole body</tissue>
    </source>
</reference>
<keyword evidence="1" id="KW-0812">Transmembrane</keyword>
<evidence type="ECO:0000313" key="3">
    <source>
        <dbReference type="Proteomes" id="UP001430953"/>
    </source>
</evidence>
<keyword evidence="1" id="KW-1133">Transmembrane helix</keyword>